<dbReference type="Proteomes" id="UP000183046">
    <property type="component" value="Unassembled WGS sequence"/>
</dbReference>
<protein>
    <submittedName>
        <fullName evidence="1">Uncharacterized protein</fullName>
    </submittedName>
</protein>
<reference evidence="2" key="1">
    <citation type="submission" date="2016-10" db="EMBL/GenBank/DDBJ databases">
        <authorList>
            <person name="de Groot N.N."/>
        </authorList>
    </citation>
    <scope>NUCLEOTIDE SEQUENCE [LARGE SCALE GENOMIC DNA]</scope>
    <source>
        <strain evidence="2">DSM 15758</strain>
    </source>
</reference>
<name>A0A1G5PEX1_9PSED</name>
<evidence type="ECO:0000313" key="2">
    <source>
        <dbReference type="Proteomes" id="UP000183046"/>
    </source>
</evidence>
<evidence type="ECO:0000313" key="1">
    <source>
        <dbReference type="EMBL" id="SCZ47639.1"/>
    </source>
</evidence>
<dbReference type="AlphaFoldDB" id="A0A1G5PEX1"/>
<gene>
    <name evidence="1" type="ORF">SAMN05216279_11536</name>
</gene>
<accession>A0A1G5PEX1</accession>
<proteinExistence type="predicted"/>
<dbReference type="RefSeq" id="WP_074584853.1">
    <property type="nucleotide sequence ID" value="NZ_FMWB01000015.1"/>
</dbReference>
<organism evidence="1 2">
    <name type="scientific">Pseudomonas oryzihabitans</name>
    <dbReference type="NCBI Taxonomy" id="47885"/>
    <lineage>
        <taxon>Bacteria</taxon>
        <taxon>Pseudomonadati</taxon>
        <taxon>Pseudomonadota</taxon>
        <taxon>Gammaproteobacteria</taxon>
        <taxon>Pseudomonadales</taxon>
        <taxon>Pseudomonadaceae</taxon>
        <taxon>Pseudomonas</taxon>
    </lineage>
</organism>
<dbReference type="OrthoDB" id="6939251at2"/>
<comment type="caution">
    <text evidence="1">The sequence shown here is derived from an EMBL/GenBank/DDBJ whole genome shotgun (WGS) entry which is preliminary data.</text>
</comment>
<dbReference type="EMBL" id="FMWB01000015">
    <property type="protein sequence ID" value="SCZ47639.1"/>
    <property type="molecule type" value="Genomic_DNA"/>
</dbReference>
<sequence length="88" mass="9855">MLVIHLESGRVINLERSVSTVNAYGIWEYHRSQSSSMWVPDYTPYRHLAVKPPDPAIGQKVTVAICKLGAPEEEWKPFRSGIAGFDGI</sequence>